<dbReference type="PANTHER" id="PTHR11712:SF347">
    <property type="entry name" value="BETA KETOACYL-ACYL CARRIER PROTEIN SYNTHASE"/>
    <property type="match status" value="1"/>
</dbReference>
<organism evidence="6">
    <name type="scientific">Streptomyces sp. R28</name>
    <dbReference type="NCBI Taxonomy" id="3238628"/>
    <lineage>
        <taxon>Bacteria</taxon>
        <taxon>Bacillati</taxon>
        <taxon>Actinomycetota</taxon>
        <taxon>Actinomycetes</taxon>
        <taxon>Kitasatosporales</taxon>
        <taxon>Streptomycetaceae</taxon>
        <taxon>Streptomyces</taxon>
    </lineage>
</organism>
<dbReference type="RefSeq" id="WP_369170293.1">
    <property type="nucleotide sequence ID" value="NZ_CP163439.1"/>
</dbReference>
<dbReference type="SMART" id="SM00825">
    <property type="entry name" value="PKS_KS"/>
    <property type="match status" value="1"/>
</dbReference>
<dbReference type="InterPro" id="IPR014031">
    <property type="entry name" value="Ketoacyl_synth_C"/>
</dbReference>
<dbReference type="InterPro" id="IPR018201">
    <property type="entry name" value="Ketoacyl_synth_AS"/>
</dbReference>
<dbReference type="GO" id="GO:0004315">
    <property type="term" value="F:3-oxoacyl-[acyl-carrier-protein] synthase activity"/>
    <property type="evidence" value="ECO:0007669"/>
    <property type="project" value="InterPro"/>
</dbReference>
<dbReference type="InterPro" id="IPR016039">
    <property type="entry name" value="Thiolase-like"/>
</dbReference>
<comment type="similarity">
    <text evidence="1 4">Belongs to the thiolase-like superfamily. Beta-ketoacyl-ACP synthases family.</text>
</comment>
<dbReference type="InterPro" id="IPR014030">
    <property type="entry name" value="Ketoacyl_synth_N"/>
</dbReference>
<keyword evidence="3" id="KW-0012">Acyltransferase</keyword>
<evidence type="ECO:0000256" key="4">
    <source>
        <dbReference type="RuleBase" id="RU003694"/>
    </source>
</evidence>
<dbReference type="SUPFAM" id="SSF53901">
    <property type="entry name" value="Thiolase-like"/>
    <property type="match status" value="2"/>
</dbReference>
<dbReference type="InterPro" id="IPR020841">
    <property type="entry name" value="PKS_Beta-ketoAc_synthase_dom"/>
</dbReference>
<keyword evidence="2 4" id="KW-0808">Transferase</keyword>
<protein>
    <submittedName>
        <fullName evidence="6">Beta-ketoacyl synthase</fullName>
    </submittedName>
</protein>
<dbReference type="CDD" id="cd00834">
    <property type="entry name" value="KAS_I_II"/>
    <property type="match status" value="1"/>
</dbReference>
<reference evidence="6" key="1">
    <citation type="submission" date="2024-07" db="EMBL/GenBank/DDBJ databases">
        <authorList>
            <person name="Yu S.T."/>
        </authorList>
    </citation>
    <scope>NUCLEOTIDE SEQUENCE</scope>
    <source>
        <strain evidence="6">R28</strain>
    </source>
</reference>
<dbReference type="PANTHER" id="PTHR11712">
    <property type="entry name" value="POLYKETIDE SYNTHASE-RELATED"/>
    <property type="match status" value="1"/>
</dbReference>
<evidence type="ECO:0000256" key="2">
    <source>
        <dbReference type="ARBA" id="ARBA00022679"/>
    </source>
</evidence>
<sequence length="402" mass="41061">MTRRPAVAVTGLGVRCAAGASPAALWESLAECRSATSLHVFDDEGTVVYPACAMSDFDPAGYLTPKEVRRADRSVQMAVCAAADAVEDAGGLHVAAGRRAVVTGTGYGGVISQENGIGHPDVLYAPRLMHNAGAYWISARLGITGPSLTVSTACASGTHAVGEAMQMIRAGCADVVVAGGHDSPLTPTTALAFGRAGAMVTECEDPAAASRPFDVGRRGFVLAEGAAFLVLERLDLARARGARIYATLTGYGRTSDAHHLTAPHPDGAGARACMEQALADAGTTADAVTHVNAHGTGTELNDLAEAQAITALFGPRAVPVTAPKAVTGHGLGLAGALEAVITAWSVHEGLAPPTAHLTRLDPRCELDVVTAEPRKIPDGPVISNSFAFGGHNACVVFDSPHA</sequence>
<dbReference type="AlphaFoldDB" id="A0AB39PXP0"/>
<dbReference type="EMBL" id="CP163439">
    <property type="protein sequence ID" value="XDQ35758.1"/>
    <property type="molecule type" value="Genomic_DNA"/>
</dbReference>
<dbReference type="PROSITE" id="PS52004">
    <property type="entry name" value="KS3_2"/>
    <property type="match status" value="1"/>
</dbReference>
<dbReference type="PROSITE" id="PS00606">
    <property type="entry name" value="KS3_1"/>
    <property type="match status" value="1"/>
</dbReference>
<evidence type="ECO:0000259" key="5">
    <source>
        <dbReference type="PROSITE" id="PS52004"/>
    </source>
</evidence>
<name>A0AB39PXP0_9ACTN</name>
<evidence type="ECO:0000256" key="3">
    <source>
        <dbReference type="ARBA" id="ARBA00023315"/>
    </source>
</evidence>
<dbReference type="Pfam" id="PF00109">
    <property type="entry name" value="ketoacyl-synt"/>
    <property type="match status" value="1"/>
</dbReference>
<dbReference type="GO" id="GO:0006633">
    <property type="term" value="P:fatty acid biosynthetic process"/>
    <property type="evidence" value="ECO:0007669"/>
    <property type="project" value="InterPro"/>
</dbReference>
<accession>A0AB39PXP0</accession>
<evidence type="ECO:0000256" key="1">
    <source>
        <dbReference type="ARBA" id="ARBA00008467"/>
    </source>
</evidence>
<dbReference type="InterPro" id="IPR000794">
    <property type="entry name" value="Beta-ketoacyl_synthase"/>
</dbReference>
<evidence type="ECO:0000313" key="6">
    <source>
        <dbReference type="EMBL" id="XDQ35758.1"/>
    </source>
</evidence>
<proteinExistence type="inferred from homology"/>
<feature type="domain" description="Ketosynthase family 3 (KS3)" evidence="5">
    <location>
        <begin position="4"/>
        <end position="399"/>
    </location>
</feature>
<gene>
    <name evidence="6" type="ORF">AB5J49_21745</name>
</gene>
<dbReference type="Pfam" id="PF02801">
    <property type="entry name" value="Ketoacyl-synt_C"/>
    <property type="match status" value="1"/>
</dbReference>
<dbReference type="Gene3D" id="3.40.47.10">
    <property type="match status" value="2"/>
</dbReference>